<keyword evidence="2" id="KW-1185">Reference proteome</keyword>
<name>A0ACC2PFP2_9HYME</name>
<comment type="caution">
    <text evidence="1">The sequence shown here is derived from an EMBL/GenBank/DDBJ whole genome shotgun (WGS) entry which is preliminary data.</text>
</comment>
<sequence length="279" mass="31172">MQAKWKLIRDRVTSYIRKAKENEKPLRSECLAYQKCQWLLKHLGKTKDRTGGASEYQPSMPCRLAAMESCEPSTVHGYLDLMLDGSTSGGCNGSFTGQVEALSRSKPPQEASVQITPNDNFQPKEPDTVDTQMKSLVEQICSGYEDGAGKCDFLPKFPEPVDLDFPKRPKVSNSSLQAENDDPIQDNLLPKFAAQIAELGEDEEAIEVAGTIWDHYRILDDNLKAVALAEILDILQSFVKGKKGPYSGISAEGLFSHFMRLYFFAFEQCNACLYVIRLN</sequence>
<dbReference type="EMBL" id="CM056742">
    <property type="protein sequence ID" value="KAJ8681379.1"/>
    <property type="molecule type" value="Genomic_DNA"/>
</dbReference>
<evidence type="ECO:0000313" key="2">
    <source>
        <dbReference type="Proteomes" id="UP001239111"/>
    </source>
</evidence>
<dbReference type="Proteomes" id="UP001239111">
    <property type="component" value="Chromosome 2"/>
</dbReference>
<accession>A0ACC2PFP2</accession>
<evidence type="ECO:0000313" key="1">
    <source>
        <dbReference type="EMBL" id="KAJ8681379.1"/>
    </source>
</evidence>
<protein>
    <submittedName>
        <fullName evidence="1">Uncharacterized protein</fullName>
    </submittedName>
</protein>
<reference evidence="1" key="1">
    <citation type="submission" date="2023-04" db="EMBL/GenBank/DDBJ databases">
        <title>A chromosome-level genome assembly of the parasitoid wasp Eretmocerus hayati.</title>
        <authorList>
            <person name="Zhong Y."/>
            <person name="Liu S."/>
            <person name="Liu Y."/>
        </authorList>
    </citation>
    <scope>NUCLEOTIDE SEQUENCE</scope>
    <source>
        <strain evidence="1">ZJU_SS_LIU_2023</strain>
    </source>
</reference>
<organism evidence="1 2">
    <name type="scientific">Eretmocerus hayati</name>
    <dbReference type="NCBI Taxonomy" id="131215"/>
    <lineage>
        <taxon>Eukaryota</taxon>
        <taxon>Metazoa</taxon>
        <taxon>Ecdysozoa</taxon>
        <taxon>Arthropoda</taxon>
        <taxon>Hexapoda</taxon>
        <taxon>Insecta</taxon>
        <taxon>Pterygota</taxon>
        <taxon>Neoptera</taxon>
        <taxon>Endopterygota</taxon>
        <taxon>Hymenoptera</taxon>
        <taxon>Apocrita</taxon>
        <taxon>Proctotrupomorpha</taxon>
        <taxon>Chalcidoidea</taxon>
        <taxon>Aphelinidae</taxon>
        <taxon>Aphelininae</taxon>
        <taxon>Eretmocerus</taxon>
    </lineage>
</organism>
<gene>
    <name evidence="1" type="ORF">QAD02_017166</name>
</gene>
<proteinExistence type="predicted"/>